<gene>
    <name evidence="2" type="ORF">GO986_12565</name>
</gene>
<keyword evidence="1" id="KW-0175">Coiled coil</keyword>
<evidence type="ECO:0000256" key="1">
    <source>
        <dbReference type="SAM" id="Coils"/>
    </source>
</evidence>
<keyword evidence="3" id="KW-1185">Reference proteome</keyword>
<organism evidence="2 3">
    <name type="scientific">Deinococcus arboris</name>
    <dbReference type="NCBI Taxonomy" id="2682977"/>
    <lineage>
        <taxon>Bacteria</taxon>
        <taxon>Thermotogati</taxon>
        <taxon>Deinococcota</taxon>
        <taxon>Deinococci</taxon>
        <taxon>Deinococcales</taxon>
        <taxon>Deinococcaceae</taxon>
        <taxon>Deinococcus</taxon>
    </lineage>
</organism>
<evidence type="ECO:0000313" key="2">
    <source>
        <dbReference type="EMBL" id="MVN87599.1"/>
    </source>
</evidence>
<feature type="coiled-coil region" evidence="1">
    <location>
        <begin position="170"/>
        <end position="225"/>
    </location>
</feature>
<dbReference type="RefSeq" id="WP_157459654.1">
    <property type="nucleotide sequence ID" value="NZ_WQLB01000016.1"/>
</dbReference>
<comment type="caution">
    <text evidence="2">The sequence shown here is derived from an EMBL/GenBank/DDBJ whole genome shotgun (WGS) entry which is preliminary data.</text>
</comment>
<protein>
    <submittedName>
        <fullName evidence="2">Uncharacterized protein</fullName>
    </submittedName>
</protein>
<dbReference type="EMBL" id="WQLB01000016">
    <property type="protein sequence ID" value="MVN87599.1"/>
    <property type="molecule type" value="Genomic_DNA"/>
</dbReference>
<name>A0A7C9M9E4_9DEIO</name>
<sequence length="236" mass="26347">MTKTAGRPKQKPMRVTVTLDPQHAEALKLMADEVGVKMAAFCANVLERYSLQDRQVMTSDLVRTLFEAQGVQLQEGLRAEIHAQMNRVRHLLARSALESMAVRNETGILLLKEFGKEKAQKYKEQAWGHAVHTLKEPTPAMRAALNELATGMGNDDPGLLMKVRASADQVTHQLAQVQQLTKQVALLQQQQQEVTTVLATMQQQLKATQSVVVKAVNKLEDTEEELRTKRKGIFGL</sequence>
<reference evidence="2 3" key="1">
    <citation type="submission" date="2019-12" db="EMBL/GenBank/DDBJ databases">
        <title>Deinococcus sp. HMF7620 Genome sequencing and assembly.</title>
        <authorList>
            <person name="Kang H."/>
            <person name="Kim H."/>
            <person name="Joh K."/>
        </authorList>
    </citation>
    <scope>NUCLEOTIDE SEQUENCE [LARGE SCALE GENOMIC DNA]</scope>
    <source>
        <strain evidence="2 3">HMF7620</strain>
    </source>
</reference>
<dbReference type="Proteomes" id="UP000483286">
    <property type="component" value="Unassembled WGS sequence"/>
</dbReference>
<evidence type="ECO:0000313" key="3">
    <source>
        <dbReference type="Proteomes" id="UP000483286"/>
    </source>
</evidence>
<proteinExistence type="predicted"/>
<dbReference type="AlphaFoldDB" id="A0A7C9M9E4"/>
<accession>A0A7C9M9E4</accession>